<dbReference type="Pfam" id="PF01627">
    <property type="entry name" value="Hpt"/>
    <property type="match status" value="1"/>
</dbReference>
<feature type="domain" description="Histidine kinase" evidence="10">
    <location>
        <begin position="653"/>
        <end position="879"/>
    </location>
</feature>
<dbReference type="SMART" id="SM00448">
    <property type="entry name" value="REC"/>
    <property type="match status" value="4"/>
</dbReference>
<keyword evidence="6 9" id="KW-0238">DNA-binding</keyword>
<dbReference type="PROSITE" id="PS50113">
    <property type="entry name" value="PAC"/>
    <property type="match status" value="1"/>
</dbReference>
<evidence type="ECO:0000259" key="15">
    <source>
        <dbReference type="PROSITE" id="PS51755"/>
    </source>
</evidence>
<dbReference type="Pfam" id="PF08447">
    <property type="entry name" value="PAS_3"/>
    <property type="match status" value="1"/>
</dbReference>
<dbReference type="InterPro" id="IPR011006">
    <property type="entry name" value="CheY-like_superfamily"/>
</dbReference>
<evidence type="ECO:0000256" key="8">
    <source>
        <dbReference type="PROSITE-ProRule" id="PRU00169"/>
    </source>
</evidence>
<dbReference type="InterPro" id="IPR003661">
    <property type="entry name" value="HisK_dim/P_dom"/>
</dbReference>
<evidence type="ECO:0000259" key="13">
    <source>
        <dbReference type="PROSITE" id="PS50113"/>
    </source>
</evidence>
<comment type="caution">
    <text evidence="8">Lacks conserved residue(s) required for the propagation of feature annotation.</text>
</comment>
<name>A0ABR8CLC0_9NOST</name>
<evidence type="ECO:0000313" key="17">
    <source>
        <dbReference type="Proteomes" id="UP000607281"/>
    </source>
</evidence>
<dbReference type="PROSITE" id="PS50894">
    <property type="entry name" value="HPT"/>
    <property type="match status" value="1"/>
</dbReference>
<organism evidence="16 17">
    <name type="scientific">Anabaena subtropica FACHB-260</name>
    <dbReference type="NCBI Taxonomy" id="2692884"/>
    <lineage>
        <taxon>Bacteria</taxon>
        <taxon>Bacillati</taxon>
        <taxon>Cyanobacteriota</taxon>
        <taxon>Cyanophyceae</taxon>
        <taxon>Nostocales</taxon>
        <taxon>Nostocaceae</taxon>
        <taxon>Anabaena</taxon>
    </lineage>
</organism>
<dbReference type="InterPro" id="IPR035965">
    <property type="entry name" value="PAS-like_dom_sf"/>
</dbReference>
<evidence type="ECO:0000256" key="7">
    <source>
        <dbReference type="PROSITE-ProRule" id="PRU00110"/>
    </source>
</evidence>
<keyword evidence="5" id="KW-0902">Two-component regulatory system</keyword>
<reference evidence="16 17" key="1">
    <citation type="journal article" date="2020" name="ISME J.">
        <title>Comparative genomics reveals insights into cyanobacterial evolution and habitat adaptation.</title>
        <authorList>
            <person name="Chen M.Y."/>
            <person name="Teng W.K."/>
            <person name="Zhao L."/>
            <person name="Hu C.X."/>
            <person name="Zhou Y.K."/>
            <person name="Han B.P."/>
            <person name="Song L.R."/>
            <person name="Shu W.S."/>
        </authorList>
    </citation>
    <scope>NUCLEOTIDE SEQUENCE [LARGE SCALE GENOMIC DNA]</scope>
    <source>
        <strain evidence="16 17">FACHB-260</strain>
    </source>
</reference>
<comment type="catalytic activity">
    <reaction evidence="1">
        <text>ATP + protein L-histidine = ADP + protein N-phospho-L-histidine.</text>
        <dbReference type="EC" id="2.7.13.3"/>
    </reaction>
</comment>
<dbReference type="SMART" id="SM00387">
    <property type="entry name" value="HATPase_c"/>
    <property type="match status" value="1"/>
</dbReference>
<dbReference type="InterPro" id="IPR005467">
    <property type="entry name" value="His_kinase_dom"/>
</dbReference>
<evidence type="ECO:0000259" key="12">
    <source>
        <dbReference type="PROSITE" id="PS50112"/>
    </source>
</evidence>
<dbReference type="PROSITE" id="PS50110">
    <property type="entry name" value="RESPONSE_REGULATORY"/>
    <property type="match status" value="4"/>
</dbReference>
<dbReference type="InterPro" id="IPR036097">
    <property type="entry name" value="HisK_dim/P_sf"/>
</dbReference>
<dbReference type="PANTHER" id="PTHR43547">
    <property type="entry name" value="TWO-COMPONENT HISTIDINE KINASE"/>
    <property type="match status" value="1"/>
</dbReference>
<evidence type="ECO:0000256" key="1">
    <source>
        <dbReference type="ARBA" id="ARBA00000085"/>
    </source>
</evidence>
<evidence type="ECO:0000259" key="10">
    <source>
        <dbReference type="PROSITE" id="PS50109"/>
    </source>
</evidence>
<keyword evidence="4" id="KW-0418">Kinase</keyword>
<dbReference type="SUPFAM" id="SSF47226">
    <property type="entry name" value="Histidine-containing phosphotransfer domain, HPT domain"/>
    <property type="match status" value="1"/>
</dbReference>
<dbReference type="InterPro" id="IPR008207">
    <property type="entry name" value="Sig_transdc_His_kin_Hpt_dom"/>
</dbReference>
<dbReference type="CDD" id="cd00383">
    <property type="entry name" value="trans_reg_C"/>
    <property type="match status" value="1"/>
</dbReference>
<feature type="domain" description="OmpR/PhoB-type" evidence="15">
    <location>
        <begin position="124"/>
        <end position="223"/>
    </location>
</feature>
<dbReference type="InterPro" id="IPR036388">
    <property type="entry name" value="WH-like_DNA-bd_sf"/>
</dbReference>
<feature type="modified residue" description="4-aspartylphosphate" evidence="8">
    <location>
        <position position="417"/>
    </location>
</feature>
<evidence type="ECO:0000256" key="5">
    <source>
        <dbReference type="ARBA" id="ARBA00023012"/>
    </source>
</evidence>
<feature type="domain" description="Response regulatory" evidence="11">
    <location>
        <begin position="2"/>
        <end position="116"/>
    </location>
</feature>
<dbReference type="Gene3D" id="1.20.120.160">
    <property type="entry name" value="HPT domain"/>
    <property type="match status" value="1"/>
</dbReference>
<dbReference type="InterPro" id="IPR003594">
    <property type="entry name" value="HATPase_dom"/>
</dbReference>
<evidence type="ECO:0000256" key="6">
    <source>
        <dbReference type="ARBA" id="ARBA00023125"/>
    </source>
</evidence>
<dbReference type="InterPro" id="IPR013655">
    <property type="entry name" value="PAS_fold_3"/>
</dbReference>
<feature type="modified residue" description="4-aspartylphosphate" evidence="8">
    <location>
        <position position="1076"/>
    </location>
</feature>
<evidence type="ECO:0000256" key="9">
    <source>
        <dbReference type="PROSITE-ProRule" id="PRU01091"/>
    </source>
</evidence>
<dbReference type="SUPFAM" id="SSF47384">
    <property type="entry name" value="Homodimeric domain of signal transducing histidine kinase"/>
    <property type="match status" value="1"/>
</dbReference>
<gene>
    <name evidence="16" type="ORF">H6G18_02955</name>
</gene>
<evidence type="ECO:0000256" key="4">
    <source>
        <dbReference type="ARBA" id="ARBA00022777"/>
    </source>
</evidence>
<accession>A0ABR8CLC0</accession>
<feature type="domain" description="HPt" evidence="14">
    <location>
        <begin position="247"/>
        <end position="354"/>
    </location>
</feature>
<dbReference type="SUPFAM" id="SSF55874">
    <property type="entry name" value="ATPase domain of HSP90 chaperone/DNA topoisomerase II/histidine kinase"/>
    <property type="match status" value="1"/>
</dbReference>
<dbReference type="EMBL" id="JACJRF010000003">
    <property type="protein sequence ID" value="MBD2343109.1"/>
    <property type="molecule type" value="Genomic_DNA"/>
</dbReference>
<dbReference type="Pfam" id="PF00072">
    <property type="entry name" value="Response_reg"/>
    <property type="match status" value="4"/>
</dbReference>
<dbReference type="PROSITE" id="PS50109">
    <property type="entry name" value="HIS_KIN"/>
    <property type="match status" value="1"/>
</dbReference>
<dbReference type="RefSeq" id="WP_190405586.1">
    <property type="nucleotide sequence ID" value="NZ_JACJRF010000003.1"/>
</dbReference>
<proteinExistence type="predicted"/>
<evidence type="ECO:0000313" key="16">
    <source>
        <dbReference type="EMBL" id="MBD2343109.1"/>
    </source>
</evidence>
<evidence type="ECO:0000259" key="14">
    <source>
        <dbReference type="PROSITE" id="PS50894"/>
    </source>
</evidence>
<dbReference type="Gene3D" id="1.10.10.10">
    <property type="entry name" value="Winged helix-like DNA-binding domain superfamily/Winged helix DNA-binding domain"/>
    <property type="match status" value="1"/>
</dbReference>
<evidence type="ECO:0000259" key="11">
    <source>
        <dbReference type="PROSITE" id="PS50110"/>
    </source>
</evidence>
<dbReference type="SUPFAM" id="SSF52172">
    <property type="entry name" value="CheY-like"/>
    <property type="match status" value="4"/>
</dbReference>
<feature type="modified residue" description="Phosphohistidine" evidence="7">
    <location>
        <position position="294"/>
    </location>
</feature>
<dbReference type="InterPro" id="IPR004358">
    <property type="entry name" value="Sig_transdc_His_kin-like_C"/>
</dbReference>
<dbReference type="CDD" id="cd00130">
    <property type="entry name" value="PAS"/>
    <property type="match status" value="1"/>
</dbReference>
<feature type="domain" description="PAC" evidence="13">
    <location>
        <begin position="597"/>
        <end position="649"/>
    </location>
</feature>
<dbReference type="InterPro" id="IPR001867">
    <property type="entry name" value="OmpR/PhoB-type_DNA-bd"/>
</dbReference>
<keyword evidence="4" id="KW-0808">Transferase</keyword>
<feature type="domain" description="PAS" evidence="12">
    <location>
        <begin position="525"/>
        <end position="595"/>
    </location>
</feature>
<keyword evidence="3 8" id="KW-0597">Phosphoprotein</keyword>
<dbReference type="PANTHER" id="PTHR43547:SF2">
    <property type="entry name" value="HYBRID SIGNAL TRANSDUCTION HISTIDINE KINASE C"/>
    <property type="match status" value="1"/>
</dbReference>
<dbReference type="Gene3D" id="6.10.250.690">
    <property type="match status" value="1"/>
</dbReference>
<dbReference type="InterPro" id="IPR036890">
    <property type="entry name" value="HATPase_C_sf"/>
</dbReference>
<dbReference type="InterPro" id="IPR001789">
    <property type="entry name" value="Sig_transdc_resp-reg_receiver"/>
</dbReference>
<dbReference type="Gene3D" id="3.30.450.20">
    <property type="entry name" value="PAS domain"/>
    <property type="match status" value="1"/>
</dbReference>
<keyword evidence="17" id="KW-1185">Reference proteome</keyword>
<dbReference type="Gene3D" id="3.40.50.2300">
    <property type="match status" value="4"/>
</dbReference>
<dbReference type="EC" id="2.7.13.3" evidence="2"/>
<feature type="domain" description="Response regulatory" evidence="11">
    <location>
        <begin position="368"/>
        <end position="484"/>
    </location>
</feature>
<dbReference type="InterPro" id="IPR000700">
    <property type="entry name" value="PAS-assoc_C"/>
</dbReference>
<feature type="modified residue" description="4-aspartylphosphate" evidence="8">
    <location>
        <position position="51"/>
    </location>
</feature>
<dbReference type="PROSITE" id="PS50112">
    <property type="entry name" value="PAS"/>
    <property type="match status" value="1"/>
</dbReference>
<dbReference type="Pfam" id="PF02518">
    <property type="entry name" value="HATPase_c"/>
    <property type="match status" value="1"/>
</dbReference>
<dbReference type="CDD" id="cd00156">
    <property type="entry name" value="REC"/>
    <property type="match status" value="1"/>
</dbReference>
<dbReference type="NCBIfam" id="TIGR00229">
    <property type="entry name" value="sensory_box"/>
    <property type="match status" value="1"/>
</dbReference>
<dbReference type="Gene3D" id="3.30.565.10">
    <property type="entry name" value="Histidine kinase-like ATPase, C-terminal domain"/>
    <property type="match status" value="1"/>
</dbReference>
<evidence type="ECO:0000256" key="2">
    <source>
        <dbReference type="ARBA" id="ARBA00012438"/>
    </source>
</evidence>
<dbReference type="SMART" id="SM00862">
    <property type="entry name" value="Trans_reg_C"/>
    <property type="match status" value="1"/>
</dbReference>
<dbReference type="Gene3D" id="1.10.287.130">
    <property type="match status" value="1"/>
</dbReference>
<feature type="domain" description="Response regulatory" evidence="11">
    <location>
        <begin position="1027"/>
        <end position="1143"/>
    </location>
</feature>
<dbReference type="Pfam" id="PF00486">
    <property type="entry name" value="Trans_reg_C"/>
    <property type="match status" value="1"/>
</dbReference>
<dbReference type="SUPFAM" id="SSF55785">
    <property type="entry name" value="PYP-like sensor domain (PAS domain)"/>
    <property type="match status" value="1"/>
</dbReference>
<dbReference type="InterPro" id="IPR036641">
    <property type="entry name" value="HPT_dom_sf"/>
</dbReference>
<dbReference type="CDD" id="cd00082">
    <property type="entry name" value="HisKA"/>
    <property type="match status" value="1"/>
</dbReference>
<dbReference type="InterPro" id="IPR016032">
    <property type="entry name" value="Sig_transdc_resp-reg_C-effctor"/>
</dbReference>
<dbReference type="InterPro" id="IPR000014">
    <property type="entry name" value="PAS"/>
</dbReference>
<evidence type="ECO:0000256" key="3">
    <source>
        <dbReference type="ARBA" id="ARBA00022553"/>
    </source>
</evidence>
<dbReference type="CDD" id="cd16922">
    <property type="entry name" value="HATPase_EvgS-ArcB-TorS-like"/>
    <property type="match status" value="1"/>
</dbReference>
<dbReference type="SMART" id="SM00388">
    <property type="entry name" value="HisKA"/>
    <property type="match status" value="1"/>
</dbReference>
<dbReference type="SUPFAM" id="SSF46894">
    <property type="entry name" value="C-terminal effector domain of the bipartite response regulators"/>
    <property type="match status" value="1"/>
</dbReference>
<sequence length="1150" mass="128167">MRILLVEDDELIGELLVKSLTHQHYTVDFAKDGQEGWDLADLYTYDLILLDLILPKLDGLSFCRRLRASGNQTPILLLTSQDTSIIKVTGLDAGADDYVAKPFDFQELLARIRALLRRGGSALPPLLEWNNLRLDPSTCEVTCDEKLLHLTPKEYGLLELFLRNSHRIFSCSALIDHLWSFEEPPTEDTVRSHIKGLRQKLKAAGVTEDPIDTVYGIGYRLKPVQTAGEEEASNTEKVVTASVVNQVEDGITKAWEEVVEKIEERVTVIEQASTKLLQSKVTEEMQSQAKLEAHKLAGSLGMFGSDEGSRVAQEIESLLEKGKTLKPATKKHLGQLVKALRQELESLKSGYKAELLAVDKQSVATGTRVMVVDDDPQILTAIQTFLVPWGIEVYTFDSSRQILAAMAVTEPELLILDMEMDGISGIELCQLIRQEKQWTGLPILFLTTHNDTVTRHQIFAAGADDYINKPIVEPELRARILHRLERTHPLQNQAAIDVSTSPKLPVTGSIGKITDIKADQTAAEELLHLSQALESAVEGIAQLDTQGRYIKVNPAYAKITGYEPEEMIGMEWQLTLHPDDLEKMMAAYQQMLIKGKVEIEARAMRKDGTAFDKQVVMVTAHNQQQQFIGHYCFMKDISDRREVERLKDEFVSVVSHELRTPLTSISGALDLLASGVLLAGSEDAQRMLNIAAKNTDRLVRLINDILDIERIESGKIQITPQACNAADLMTQSVEVMEEMAEQAGVEIAISPLSANLWADPDRIIQVFTNLLSNAIKFSPPGSTVCLTAEIPARGEDKKPYTPMILFQVKDQGRGIPPDKLESIFERFGQVDASDSRKKGGTGLGLAICRSILQHHGGQIWANSTLGEGSTFSFTLPILPEEHQEKDDFLHLPYTLPQYSTNSTPPLILHCDDDPSVRSVVQVMLERQGYRVMTVASGQEAVEQATLNQPDAIILNLMMPEMDGWETLALLKQQSETKNVPVIILSGVSPDGTKELPNNVSDWIIKPPDIRLLCHALEKATAKQQAIKVLVVEDDPDLAQVLIAMFNRHGTTTFYAQTGREAIQVSQDIIPDLLVLDLGLPECDGFAVVDWLRQYQRLSHVPLVVYTARDVDESDRQRLKLGQTLFLTKGRINPQEFEQRVISLLNRMIRT</sequence>
<dbReference type="Proteomes" id="UP000607281">
    <property type="component" value="Unassembled WGS sequence"/>
</dbReference>
<dbReference type="Pfam" id="PF00512">
    <property type="entry name" value="HisKA"/>
    <property type="match status" value="1"/>
</dbReference>
<dbReference type="SMART" id="SM00091">
    <property type="entry name" value="PAS"/>
    <property type="match status" value="1"/>
</dbReference>
<dbReference type="CDD" id="cd00088">
    <property type="entry name" value="HPT"/>
    <property type="match status" value="1"/>
</dbReference>
<protein>
    <recommendedName>
        <fullName evidence="2">histidine kinase</fullName>
        <ecNumber evidence="2">2.7.13.3</ecNumber>
    </recommendedName>
</protein>
<comment type="caution">
    <text evidence="16">The sequence shown here is derived from an EMBL/GenBank/DDBJ whole genome shotgun (WGS) entry which is preliminary data.</text>
</comment>
<feature type="domain" description="Response regulatory" evidence="11">
    <location>
        <begin position="906"/>
        <end position="1020"/>
    </location>
</feature>
<dbReference type="PRINTS" id="PR00344">
    <property type="entry name" value="BCTRLSENSOR"/>
</dbReference>
<dbReference type="PROSITE" id="PS51755">
    <property type="entry name" value="OMPR_PHOB"/>
    <property type="match status" value="1"/>
</dbReference>
<feature type="DNA-binding region" description="OmpR/PhoB-type" evidence="9">
    <location>
        <begin position="124"/>
        <end position="223"/>
    </location>
</feature>